<keyword evidence="2" id="KW-1185">Reference proteome</keyword>
<protein>
    <submittedName>
        <fullName evidence="1">Uncharacterized protein</fullName>
    </submittedName>
</protein>
<sequence length="80" mass="9302">MMTFYLNILIKRYCPQTLLRPSSNPAFVTHFPFRYHGLKLIADSQTFSKRINSPRSSVLNSQVGTSVYLISRIYISDPRF</sequence>
<dbReference type="AlphaFoldDB" id="A0A5N6JZW6"/>
<evidence type="ECO:0000313" key="1">
    <source>
        <dbReference type="EMBL" id="KAB8295071.1"/>
    </source>
</evidence>
<comment type="caution">
    <text evidence="1">The sequence shown here is derived from an EMBL/GenBank/DDBJ whole genome shotgun (WGS) entry which is preliminary data.</text>
</comment>
<gene>
    <name evidence="1" type="ORF">EYC80_007010</name>
</gene>
<name>A0A5N6JZW6_MONLA</name>
<reference evidence="1 2" key="1">
    <citation type="submission" date="2019-06" db="EMBL/GenBank/DDBJ databases">
        <title>Genome Sequence of the Brown Rot Fungal Pathogen Monilinia laxa.</title>
        <authorList>
            <person name="De Miccolis Angelini R.M."/>
            <person name="Landi L."/>
            <person name="Abate D."/>
            <person name="Pollastro S."/>
            <person name="Romanazzi G."/>
            <person name="Faretra F."/>
        </authorList>
    </citation>
    <scope>NUCLEOTIDE SEQUENCE [LARGE SCALE GENOMIC DNA]</scope>
    <source>
        <strain evidence="1 2">Mlax316</strain>
    </source>
</reference>
<organism evidence="1 2">
    <name type="scientific">Monilinia laxa</name>
    <name type="common">Brown rot fungus</name>
    <name type="synonym">Sclerotinia laxa</name>
    <dbReference type="NCBI Taxonomy" id="61186"/>
    <lineage>
        <taxon>Eukaryota</taxon>
        <taxon>Fungi</taxon>
        <taxon>Dikarya</taxon>
        <taxon>Ascomycota</taxon>
        <taxon>Pezizomycotina</taxon>
        <taxon>Leotiomycetes</taxon>
        <taxon>Helotiales</taxon>
        <taxon>Sclerotiniaceae</taxon>
        <taxon>Monilinia</taxon>
    </lineage>
</organism>
<dbReference type="Proteomes" id="UP000326757">
    <property type="component" value="Unassembled WGS sequence"/>
</dbReference>
<evidence type="ECO:0000313" key="2">
    <source>
        <dbReference type="Proteomes" id="UP000326757"/>
    </source>
</evidence>
<dbReference type="EMBL" id="VIGI01000010">
    <property type="protein sequence ID" value="KAB8295071.1"/>
    <property type="molecule type" value="Genomic_DNA"/>
</dbReference>
<proteinExistence type="predicted"/>
<accession>A0A5N6JZW6</accession>